<evidence type="ECO:0000313" key="3">
    <source>
        <dbReference type="Proteomes" id="UP000602260"/>
    </source>
</evidence>
<protein>
    <submittedName>
        <fullName evidence="2">Uncharacterized protein</fullName>
    </submittedName>
</protein>
<keyword evidence="1" id="KW-0812">Transmembrane</keyword>
<dbReference type="EMBL" id="JACOPN010000001">
    <property type="protein sequence ID" value="MBC5715782.1"/>
    <property type="molecule type" value="Genomic_DNA"/>
</dbReference>
<name>A0A8J6J2H3_9FIRM</name>
<dbReference type="Proteomes" id="UP000602260">
    <property type="component" value="Unassembled WGS sequence"/>
</dbReference>
<comment type="caution">
    <text evidence="2">The sequence shown here is derived from an EMBL/GenBank/DDBJ whole genome shotgun (WGS) entry which is preliminary data.</text>
</comment>
<keyword evidence="1" id="KW-0472">Membrane</keyword>
<sequence length="52" mass="5990">MIPTEFPISAERSTVMLNLFAAFFFGYFYFYGFWTDKVKVLFAANNGVTTFA</sequence>
<evidence type="ECO:0000256" key="1">
    <source>
        <dbReference type="SAM" id="Phobius"/>
    </source>
</evidence>
<gene>
    <name evidence="2" type="ORF">H8S55_00300</name>
</gene>
<dbReference type="AlphaFoldDB" id="A0A8J6J2H3"/>
<organism evidence="2 3">
    <name type="scientific">Flintibacter faecis</name>
    <dbReference type="NCBI Taxonomy" id="2763047"/>
    <lineage>
        <taxon>Bacteria</taxon>
        <taxon>Bacillati</taxon>
        <taxon>Bacillota</taxon>
        <taxon>Clostridia</taxon>
        <taxon>Eubacteriales</taxon>
        <taxon>Flintibacter</taxon>
    </lineage>
</organism>
<keyword evidence="3" id="KW-1185">Reference proteome</keyword>
<keyword evidence="1" id="KW-1133">Transmembrane helix</keyword>
<evidence type="ECO:0000313" key="2">
    <source>
        <dbReference type="EMBL" id="MBC5715782.1"/>
    </source>
</evidence>
<accession>A0A8J6J2H3</accession>
<reference evidence="2" key="1">
    <citation type="submission" date="2020-08" db="EMBL/GenBank/DDBJ databases">
        <title>Genome public.</title>
        <authorList>
            <person name="Liu C."/>
            <person name="Sun Q."/>
        </authorList>
    </citation>
    <scope>NUCLEOTIDE SEQUENCE</scope>
    <source>
        <strain evidence="2">BX5</strain>
    </source>
</reference>
<feature type="transmembrane region" description="Helical" evidence="1">
    <location>
        <begin position="15"/>
        <end position="34"/>
    </location>
</feature>
<proteinExistence type="predicted"/>